<dbReference type="GO" id="GO:0008757">
    <property type="term" value="F:S-adenosylmethionine-dependent methyltransferase activity"/>
    <property type="evidence" value="ECO:0007669"/>
    <property type="project" value="InterPro"/>
</dbReference>
<comment type="caution">
    <text evidence="5">The sequence shown here is derived from an EMBL/GenBank/DDBJ whole genome shotgun (WGS) entry which is preliminary data.</text>
</comment>
<dbReference type="GO" id="GO:0032259">
    <property type="term" value="P:methylation"/>
    <property type="evidence" value="ECO:0007669"/>
    <property type="project" value="UniProtKB-KW"/>
</dbReference>
<dbReference type="EMBL" id="WJJP01000525">
    <property type="protein sequence ID" value="MBD3326091.1"/>
    <property type="molecule type" value="Genomic_DNA"/>
</dbReference>
<proteinExistence type="predicted"/>
<keyword evidence="3" id="KW-0949">S-adenosyl-L-methionine</keyword>
<evidence type="ECO:0000256" key="2">
    <source>
        <dbReference type="ARBA" id="ARBA00022679"/>
    </source>
</evidence>
<dbReference type="InterPro" id="IPR029063">
    <property type="entry name" value="SAM-dependent_MTases_sf"/>
</dbReference>
<evidence type="ECO:0000259" key="4">
    <source>
        <dbReference type="Pfam" id="PF08241"/>
    </source>
</evidence>
<organism evidence="5 6">
    <name type="scientific">candidate division KSB3 bacterium</name>
    <dbReference type="NCBI Taxonomy" id="2044937"/>
    <lineage>
        <taxon>Bacteria</taxon>
        <taxon>candidate division KSB3</taxon>
    </lineage>
</organism>
<accession>A0A9D5JY34</accession>
<evidence type="ECO:0000313" key="6">
    <source>
        <dbReference type="Proteomes" id="UP000649604"/>
    </source>
</evidence>
<feature type="domain" description="Methyltransferase type 11" evidence="4">
    <location>
        <begin position="98"/>
        <end position="188"/>
    </location>
</feature>
<dbReference type="PANTHER" id="PTHR43464:SF19">
    <property type="entry name" value="UBIQUINONE BIOSYNTHESIS O-METHYLTRANSFERASE, MITOCHONDRIAL"/>
    <property type="match status" value="1"/>
</dbReference>
<dbReference type="CDD" id="cd02440">
    <property type="entry name" value="AdoMet_MTases"/>
    <property type="match status" value="1"/>
</dbReference>
<dbReference type="Proteomes" id="UP000649604">
    <property type="component" value="Unassembled WGS sequence"/>
</dbReference>
<dbReference type="SUPFAM" id="SSF53335">
    <property type="entry name" value="S-adenosyl-L-methionine-dependent methyltransferases"/>
    <property type="match status" value="1"/>
</dbReference>
<dbReference type="AlphaFoldDB" id="A0A9D5JY34"/>
<dbReference type="Gene3D" id="3.40.50.150">
    <property type="entry name" value="Vaccinia Virus protein VP39"/>
    <property type="match status" value="1"/>
</dbReference>
<reference evidence="5" key="1">
    <citation type="submission" date="2019-11" db="EMBL/GenBank/DDBJ databases">
        <title>Microbial mats filling the niche in hypersaline microbial mats.</title>
        <authorList>
            <person name="Wong H.L."/>
            <person name="Macleod F.I."/>
            <person name="White R.A. III"/>
            <person name="Burns B.P."/>
        </authorList>
    </citation>
    <scope>NUCLEOTIDE SEQUENCE</scope>
    <source>
        <strain evidence="5">Rbin_158</strain>
    </source>
</reference>
<dbReference type="InterPro" id="IPR013216">
    <property type="entry name" value="Methyltransf_11"/>
</dbReference>
<name>A0A9D5JY34_9BACT</name>
<evidence type="ECO:0000313" key="5">
    <source>
        <dbReference type="EMBL" id="MBD3326091.1"/>
    </source>
</evidence>
<evidence type="ECO:0000256" key="1">
    <source>
        <dbReference type="ARBA" id="ARBA00022603"/>
    </source>
</evidence>
<dbReference type="Pfam" id="PF08241">
    <property type="entry name" value="Methyltransf_11"/>
    <property type="match status" value="1"/>
</dbReference>
<evidence type="ECO:0000256" key="3">
    <source>
        <dbReference type="ARBA" id="ARBA00022691"/>
    </source>
</evidence>
<sequence>MLDKLKARLIAPQVTTLIRFVLDECLPPILRDQRWFYTPIIRLWSKNHDVDFKRNAPHMTLEQFQHAYEQLMPMKRQTDMTPKTMAFVLNHLLGDTILEVGCGNGDMSIACAEQGYHVLATDLAEQNLQQLRTRLGTSPLRLDTQVANIEQLPFDDNAFDVTLCLHTLEHVRDLCAAIAELKRVTRKRLIVIVPRQRYYRYTCDYHLHFFRNPEQLLLAMNIPDARCECLDRALCYIGDLDSHAPSAG</sequence>
<keyword evidence="1 5" id="KW-0489">Methyltransferase</keyword>
<keyword evidence="2" id="KW-0808">Transferase</keyword>
<dbReference type="PANTHER" id="PTHR43464">
    <property type="entry name" value="METHYLTRANSFERASE"/>
    <property type="match status" value="1"/>
</dbReference>
<gene>
    <name evidence="5" type="ORF">GF339_16010</name>
</gene>
<protein>
    <submittedName>
        <fullName evidence="5">Methyltransferase domain-containing protein</fullName>
    </submittedName>
</protein>